<dbReference type="GO" id="GO:0032993">
    <property type="term" value="C:protein-DNA complex"/>
    <property type="evidence" value="ECO:0007669"/>
    <property type="project" value="TreeGrafter"/>
</dbReference>
<evidence type="ECO:0000256" key="5">
    <source>
        <dbReference type="ARBA" id="ARBA00023125"/>
    </source>
</evidence>
<dbReference type="Gene3D" id="1.10.10.10">
    <property type="entry name" value="Winged helix-like DNA-binding domain superfamily/Winged helix DNA-binding domain"/>
    <property type="match status" value="1"/>
</dbReference>
<dbReference type="InterPro" id="IPR039420">
    <property type="entry name" value="WalR-like"/>
</dbReference>
<dbReference type="GO" id="GO:0000156">
    <property type="term" value="F:phosphorelay response regulator activity"/>
    <property type="evidence" value="ECO:0007669"/>
    <property type="project" value="TreeGrafter"/>
</dbReference>
<comment type="subcellular location">
    <subcellularLocation>
        <location evidence="1">Cytoplasm</location>
    </subcellularLocation>
</comment>
<dbReference type="HOGENOM" id="CLU_000445_30_4_9"/>
<feature type="DNA-binding region" description="OmpR/PhoB-type" evidence="8">
    <location>
        <begin position="134"/>
        <end position="233"/>
    </location>
</feature>
<evidence type="ECO:0000256" key="8">
    <source>
        <dbReference type="PROSITE-ProRule" id="PRU01091"/>
    </source>
</evidence>
<dbReference type="STRING" id="44252.DJ90_1468"/>
<dbReference type="InterPro" id="IPR011006">
    <property type="entry name" value="CheY-like_superfamily"/>
</dbReference>
<evidence type="ECO:0000313" key="11">
    <source>
        <dbReference type="EMBL" id="KFM94506.1"/>
    </source>
</evidence>
<dbReference type="Gene3D" id="6.10.250.690">
    <property type="match status" value="1"/>
</dbReference>
<dbReference type="InterPro" id="IPR036388">
    <property type="entry name" value="WH-like_DNA-bd_sf"/>
</dbReference>
<evidence type="ECO:0000256" key="4">
    <source>
        <dbReference type="ARBA" id="ARBA00023015"/>
    </source>
</evidence>
<keyword evidence="6" id="KW-0804">Transcription</keyword>
<feature type="domain" description="OmpR/PhoB-type" evidence="10">
    <location>
        <begin position="134"/>
        <end position="233"/>
    </location>
</feature>
<dbReference type="GeneID" id="77010831"/>
<dbReference type="Proteomes" id="UP000442469">
    <property type="component" value="Unassembled WGS sequence"/>
</dbReference>
<protein>
    <submittedName>
        <fullName evidence="11">Response regulator</fullName>
    </submittedName>
</protein>
<dbReference type="Gene3D" id="3.40.50.2300">
    <property type="match status" value="1"/>
</dbReference>
<dbReference type="Proteomes" id="UP000029278">
    <property type="component" value="Unassembled WGS sequence"/>
</dbReference>
<keyword evidence="13" id="KW-1185">Reference proteome</keyword>
<dbReference type="EMBL" id="JMQA01000047">
    <property type="protein sequence ID" value="KFM94506.1"/>
    <property type="molecule type" value="Genomic_DNA"/>
</dbReference>
<dbReference type="AlphaFoldDB" id="A0A090Y8I6"/>
<reference evidence="12 14" key="2">
    <citation type="submission" date="2019-11" db="EMBL/GenBank/DDBJ databases">
        <title>Draft genome sequences of five Paenibacillus species of dairy origin.</title>
        <authorList>
            <person name="Olajide A.M."/>
            <person name="Chen S."/>
            <person name="Lapointe G."/>
        </authorList>
    </citation>
    <scope>NUCLEOTIDE SEQUENCE [LARGE SCALE GENOMIC DNA]</scope>
    <source>
        <strain evidence="12 14">3CT49</strain>
    </source>
</reference>
<dbReference type="SMART" id="SM00448">
    <property type="entry name" value="REC"/>
    <property type="match status" value="1"/>
</dbReference>
<dbReference type="SMART" id="SM00862">
    <property type="entry name" value="Trans_reg_C"/>
    <property type="match status" value="1"/>
</dbReference>
<dbReference type="InterPro" id="IPR001867">
    <property type="entry name" value="OmpR/PhoB-type_DNA-bd"/>
</dbReference>
<evidence type="ECO:0000256" key="1">
    <source>
        <dbReference type="ARBA" id="ARBA00004496"/>
    </source>
</evidence>
<accession>A0A090Y8I6</accession>
<dbReference type="PROSITE" id="PS50110">
    <property type="entry name" value="RESPONSE_REGULATORY"/>
    <property type="match status" value="1"/>
</dbReference>
<evidence type="ECO:0000256" key="2">
    <source>
        <dbReference type="ARBA" id="ARBA00022553"/>
    </source>
</evidence>
<dbReference type="GO" id="GO:0005829">
    <property type="term" value="C:cytosol"/>
    <property type="evidence" value="ECO:0007669"/>
    <property type="project" value="TreeGrafter"/>
</dbReference>
<dbReference type="InterPro" id="IPR001789">
    <property type="entry name" value="Sig_transdc_resp-reg_receiver"/>
</dbReference>
<organism evidence="11 13">
    <name type="scientific">Paenibacillus macerans</name>
    <name type="common">Bacillus macerans</name>
    <dbReference type="NCBI Taxonomy" id="44252"/>
    <lineage>
        <taxon>Bacteria</taxon>
        <taxon>Bacillati</taxon>
        <taxon>Bacillota</taxon>
        <taxon>Bacilli</taxon>
        <taxon>Bacillales</taxon>
        <taxon>Paenibacillaceae</taxon>
        <taxon>Paenibacillus</taxon>
    </lineage>
</organism>
<dbReference type="FunFam" id="1.10.10.10:FF:000018">
    <property type="entry name" value="DNA-binding response regulator ResD"/>
    <property type="match status" value="1"/>
</dbReference>
<name>A0A090Y8I6_PAEMA</name>
<evidence type="ECO:0000256" key="6">
    <source>
        <dbReference type="ARBA" id="ARBA00023163"/>
    </source>
</evidence>
<dbReference type="OrthoDB" id="9790442at2"/>
<gene>
    <name evidence="11" type="ORF">DJ90_1468</name>
    <name evidence="12" type="ORF">GNQ08_01995</name>
</gene>
<dbReference type="Pfam" id="PF00486">
    <property type="entry name" value="Trans_reg_C"/>
    <property type="match status" value="1"/>
</dbReference>
<dbReference type="Pfam" id="PF00072">
    <property type="entry name" value="Response_reg"/>
    <property type="match status" value="1"/>
</dbReference>
<evidence type="ECO:0000313" key="12">
    <source>
        <dbReference type="EMBL" id="MUG21205.1"/>
    </source>
</evidence>
<keyword evidence="3" id="KW-0902">Two-component regulatory system</keyword>
<evidence type="ECO:0000256" key="7">
    <source>
        <dbReference type="PROSITE-ProRule" id="PRU00169"/>
    </source>
</evidence>
<comment type="caution">
    <text evidence="11">The sequence shown here is derived from an EMBL/GenBank/DDBJ whole genome shotgun (WGS) entry which is preliminary data.</text>
</comment>
<feature type="modified residue" description="4-aspartylphosphate" evidence="7">
    <location>
        <position position="54"/>
    </location>
</feature>
<evidence type="ECO:0000256" key="3">
    <source>
        <dbReference type="ARBA" id="ARBA00023012"/>
    </source>
</evidence>
<evidence type="ECO:0000313" key="14">
    <source>
        <dbReference type="Proteomes" id="UP000442469"/>
    </source>
</evidence>
<dbReference type="FunFam" id="3.40.50.2300:FF:000001">
    <property type="entry name" value="DNA-binding response regulator PhoB"/>
    <property type="match status" value="1"/>
</dbReference>
<keyword evidence="4" id="KW-0805">Transcription regulation</keyword>
<keyword evidence="5 8" id="KW-0238">DNA-binding</keyword>
<dbReference type="PANTHER" id="PTHR48111:SF2">
    <property type="entry name" value="RESPONSE REGULATOR SAER"/>
    <property type="match status" value="1"/>
</dbReference>
<keyword evidence="2 7" id="KW-0597">Phosphoprotein</keyword>
<dbReference type="PANTHER" id="PTHR48111">
    <property type="entry name" value="REGULATOR OF RPOS"/>
    <property type="match status" value="1"/>
</dbReference>
<dbReference type="CDD" id="cd00383">
    <property type="entry name" value="trans_reg_C"/>
    <property type="match status" value="1"/>
</dbReference>
<dbReference type="EMBL" id="WNZZ01000001">
    <property type="protein sequence ID" value="MUG21205.1"/>
    <property type="molecule type" value="Genomic_DNA"/>
</dbReference>
<evidence type="ECO:0000259" key="10">
    <source>
        <dbReference type="PROSITE" id="PS51755"/>
    </source>
</evidence>
<sequence>MKPITILIADDEAEIADLIELHLVREGYRCIKVSDGQQAVDAVRTQPVDLAIMDIMMPRLDGYEATRQIRERHHLPIIFLSAKASDLDKITGLVRGADDYMTKPFNPMELVARVNAQLRRFIQLNPSAGAQAGIPVLEAGGLVIHPEERTVFLYGERVELTPKEFDILYLLASHPKKVFSSEHIFRQVWGEAYYEGGNTVMVHIRTLRKKLGEDQYKHRLIKTVWGVGYTFDG</sequence>
<evidence type="ECO:0000313" key="13">
    <source>
        <dbReference type="Proteomes" id="UP000029278"/>
    </source>
</evidence>
<proteinExistence type="predicted"/>
<dbReference type="RefSeq" id="WP_036618894.1">
    <property type="nucleotide sequence ID" value="NZ_JAKOBR010000103.1"/>
</dbReference>
<reference evidence="11 13" key="1">
    <citation type="submission" date="2014-04" db="EMBL/GenBank/DDBJ databases">
        <authorList>
            <person name="Bishop-Lilly K.A."/>
            <person name="Broomall S.M."/>
            <person name="Chain P.S."/>
            <person name="Chertkov O."/>
            <person name="Coyne S.R."/>
            <person name="Daligault H.E."/>
            <person name="Davenport K.W."/>
            <person name="Erkkila T."/>
            <person name="Frey K.G."/>
            <person name="Gibbons H.S."/>
            <person name="Gu W."/>
            <person name="Jaissle J."/>
            <person name="Johnson S.L."/>
            <person name="Koroleva G.I."/>
            <person name="Ladner J.T."/>
            <person name="Lo C.-C."/>
            <person name="Minogue T.D."/>
            <person name="Munk C."/>
            <person name="Palacios G.F."/>
            <person name="Redden C.L."/>
            <person name="Rosenzweig C.N."/>
            <person name="Scholz M.B."/>
            <person name="Teshima H."/>
            <person name="Xu Y."/>
        </authorList>
    </citation>
    <scope>NUCLEOTIDE SEQUENCE [LARGE SCALE GENOMIC DNA]</scope>
    <source>
        <strain evidence="11 13">8244</strain>
    </source>
</reference>
<dbReference type="CDD" id="cd17574">
    <property type="entry name" value="REC_OmpR"/>
    <property type="match status" value="1"/>
</dbReference>
<feature type="domain" description="Response regulatory" evidence="9">
    <location>
        <begin position="5"/>
        <end position="118"/>
    </location>
</feature>
<dbReference type="SUPFAM" id="SSF52172">
    <property type="entry name" value="CheY-like"/>
    <property type="match status" value="1"/>
</dbReference>
<dbReference type="PROSITE" id="PS51755">
    <property type="entry name" value="OMPR_PHOB"/>
    <property type="match status" value="1"/>
</dbReference>
<evidence type="ECO:0000259" key="9">
    <source>
        <dbReference type="PROSITE" id="PS50110"/>
    </source>
</evidence>
<dbReference type="GO" id="GO:0000976">
    <property type="term" value="F:transcription cis-regulatory region binding"/>
    <property type="evidence" value="ECO:0007669"/>
    <property type="project" value="TreeGrafter"/>
</dbReference>
<dbReference type="PATRIC" id="fig|44252.3.peg.5746"/>
<dbReference type="GO" id="GO:0006355">
    <property type="term" value="P:regulation of DNA-templated transcription"/>
    <property type="evidence" value="ECO:0007669"/>
    <property type="project" value="InterPro"/>
</dbReference>